<name>A0A7G7MJS0_9PSEU</name>
<dbReference type="AlphaFoldDB" id="A0A7G7MJS0"/>
<protein>
    <submittedName>
        <fullName evidence="2">Uncharacterized protein</fullName>
    </submittedName>
</protein>
<reference evidence="2 3" key="1">
    <citation type="submission" date="2020-08" db="EMBL/GenBank/DDBJ databases">
        <authorList>
            <person name="Mo P."/>
        </authorList>
    </citation>
    <scope>NUCLEOTIDE SEQUENCE [LARGE SCALE GENOMIC DNA]</scope>
    <source>
        <strain evidence="2 3">CGMCC 4.1532</strain>
    </source>
</reference>
<gene>
    <name evidence="2" type="ORF">H6H00_03045</name>
</gene>
<evidence type="ECO:0000256" key="1">
    <source>
        <dbReference type="SAM" id="MobiDB-lite"/>
    </source>
</evidence>
<dbReference type="KEGG" id="ppel:H6H00_03045"/>
<sequence length="61" mass="6374">MEATTDRLSVSRVIAWGGADVGDVARFPARAVPRGAETSAFTPATAVAPVRPVAPPGERWQ</sequence>
<keyword evidence="3" id="KW-1185">Reference proteome</keyword>
<organism evidence="2 3">
    <name type="scientific">Pseudonocardia petroleophila</name>
    <dbReference type="NCBI Taxonomy" id="37331"/>
    <lineage>
        <taxon>Bacteria</taxon>
        <taxon>Bacillati</taxon>
        <taxon>Actinomycetota</taxon>
        <taxon>Actinomycetes</taxon>
        <taxon>Pseudonocardiales</taxon>
        <taxon>Pseudonocardiaceae</taxon>
        <taxon>Pseudonocardia</taxon>
    </lineage>
</organism>
<accession>A0A7G7MJS0</accession>
<dbReference type="EMBL" id="CP060131">
    <property type="protein sequence ID" value="QNG53031.1"/>
    <property type="molecule type" value="Genomic_DNA"/>
</dbReference>
<dbReference type="Proteomes" id="UP000515728">
    <property type="component" value="Chromosome"/>
</dbReference>
<feature type="region of interest" description="Disordered" evidence="1">
    <location>
        <begin position="37"/>
        <end position="61"/>
    </location>
</feature>
<dbReference type="RefSeq" id="WP_185719860.1">
    <property type="nucleotide sequence ID" value="NZ_BAAAWI010000001.1"/>
</dbReference>
<evidence type="ECO:0000313" key="3">
    <source>
        <dbReference type="Proteomes" id="UP000515728"/>
    </source>
</evidence>
<feature type="compositionally biased region" description="Low complexity" evidence="1">
    <location>
        <begin position="38"/>
        <end position="51"/>
    </location>
</feature>
<evidence type="ECO:0000313" key="2">
    <source>
        <dbReference type="EMBL" id="QNG53031.1"/>
    </source>
</evidence>
<proteinExistence type="predicted"/>